<dbReference type="RefSeq" id="WP_007060808.1">
    <property type="nucleotide sequence ID" value="NZ_ACVI01000026.1"/>
</dbReference>
<comment type="caution">
    <text evidence="1">The sequence shown here is derived from an EMBL/GenBank/DDBJ whole genome shotgun (WGS) entry which is preliminary data.</text>
</comment>
<gene>
    <name evidence="1" type="ORF">CcarbDRAFT_1923</name>
</gene>
<dbReference type="Proteomes" id="UP000004198">
    <property type="component" value="Unassembled WGS sequence"/>
</dbReference>
<dbReference type="EMBL" id="ACVI01000026">
    <property type="protein sequence ID" value="EET87641.1"/>
    <property type="molecule type" value="Genomic_DNA"/>
</dbReference>
<protein>
    <submittedName>
        <fullName evidence="1">Uncharacterized protein</fullName>
    </submittedName>
</protein>
<name>C6PT06_9CLOT</name>
<accession>C6PT06</accession>
<dbReference type="KEGG" id="cck:Ccar_16300"/>
<proteinExistence type="predicted"/>
<evidence type="ECO:0000313" key="1">
    <source>
        <dbReference type="EMBL" id="EET87641.1"/>
    </source>
</evidence>
<reference evidence="1 2" key="1">
    <citation type="submission" date="2009-06" db="EMBL/GenBank/DDBJ databases">
        <title>The draft genome of Clostridium carboxidivorans P7.</title>
        <authorList>
            <consortium name="US DOE Joint Genome Institute (JGI-PGF)"/>
            <person name="Lucas S."/>
            <person name="Copeland A."/>
            <person name="Lapidus A."/>
            <person name="Glavina del Rio T."/>
            <person name="Tice H."/>
            <person name="Bruce D."/>
            <person name="Goodwin L."/>
            <person name="Pitluck S."/>
            <person name="Larimer F."/>
            <person name="Land M.L."/>
            <person name="Hauser L."/>
            <person name="Hemme C.L."/>
        </authorList>
    </citation>
    <scope>NUCLEOTIDE SEQUENCE [LARGE SCALE GENOMIC DNA]</scope>
    <source>
        <strain evidence="1 2">P7</strain>
    </source>
</reference>
<organism evidence="1 2">
    <name type="scientific">Clostridium carboxidivorans P7</name>
    <dbReference type="NCBI Taxonomy" id="536227"/>
    <lineage>
        <taxon>Bacteria</taxon>
        <taxon>Bacillati</taxon>
        <taxon>Bacillota</taxon>
        <taxon>Clostridia</taxon>
        <taxon>Eubacteriales</taxon>
        <taxon>Clostridiaceae</taxon>
        <taxon>Clostridium</taxon>
    </lineage>
</organism>
<evidence type="ECO:0000313" key="2">
    <source>
        <dbReference type="Proteomes" id="UP000004198"/>
    </source>
</evidence>
<dbReference type="PATRIC" id="fig|536227.13.peg.3419"/>
<keyword evidence="2" id="KW-1185">Reference proteome</keyword>
<dbReference type="OrthoDB" id="3035721at2"/>
<dbReference type="eggNOG" id="ENOG5032JYQ">
    <property type="taxonomic scope" value="Bacteria"/>
</dbReference>
<sequence length="99" mass="12028">MKKIIMTTEEEFEDECICAYGILNFVDRVESDVKWWFNVAYYDDYENKYIVIFKSYITEEYKDYILSIEVKKVNDSWEYKVLKKIDGLTLNLKFDKKMG</sequence>
<dbReference type="AlphaFoldDB" id="C6PT06"/>